<feature type="non-terminal residue" evidence="1">
    <location>
        <position position="1"/>
    </location>
</feature>
<sequence>YFRPPKGSIPQPQRKLTENKRRGDKREGASFFLLWLEDLVFLMRDELYL</sequence>
<protein>
    <submittedName>
        <fullName evidence="1">20490_t:CDS:1</fullName>
    </submittedName>
</protein>
<reference evidence="1" key="1">
    <citation type="submission" date="2021-06" db="EMBL/GenBank/DDBJ databases">
        <authorList>
            <person name="Kallberg Y."/>
            <person name="Tangrot J."/>
            <person name="Rosling A."/>
        </authorList>
    </citation>
    <scope>NUCLEOTIDE SEQUENCE</scope>
    <source>
        <strain evidence="1">MA461A</strain>
    </source>
</reference>
<organism evidence="1 2">
    <name type="scientific">Racocetra persica</name>
    <dbReference type="NCBI Taxonomy" id="160502"/>
    <lineage>
        <taxon>Eukaryota</taxon>
        <taxon>Fungi</taxon>
        <taxon>Fungi incertae sedis</taxon>
        <taxon>Mucoromycota</taxon>
        <taxon>Glomeromycotina</taxon>
        <taxon>Glomeromycetes</taxon>
        <taxon>Diversisporales</taxon>
        <taxon>Gigasporaceae</taxon>
        <taxon>Racocetra</taxon>
    </lineage>
</organism>
<gene>
    <name evidence="1" type="ORF">RPERSI_LOCUS21569</name>
</gene>
<accession>A0ACA9RQB5</accession>
<proteinExistence type="predicted"/>
<dbReference type="Proteomes" id="UP000789920">
    <property type="component" value="Unassembled WGS sequence"/>
</dbReference>
<evidence type="ECO:0000313" key="2">
    <source>
        <dbReference type="Proteomes" id="UP000789920"/>
    </source>
</evidence>
<comment type="caution">
    <text evidence="1">The sequence shown here is derived from an EMBL/GenBank/DDBJ whole genome shotgun (WGS) entry which is preliminary data.</text>
</comment>
<dbReference type="EMBL" id="CAJVQC010063468">
    <property type="protein sequence ID" value="CAG8803682.1"/>
    <property type="molecule type" value="Genomic_DNA"/>
</dbReference>
<name>A0ACA9RQB5_9GLOM</name>
<evidence type="ECO:0000313" key="1">
    <source>
        <dbReference type="EMBL" id="CAG8803682.1"/>
    </source>
</evidence>
<keyword evidence="2" id="KW-1185">Reference proteome</keyword>